<keyword evidence="1" id="KW-0472">Membrane</keyword>
<feature type="transmembrane region" description="Helical" evidence="1">
    <location>
        <begin position="79"/>
        <end position="103"/>
    </location>
</feature>
<evidence type="ECO:0000313" key="2">
    <source>
        <dbReference type="EMBL" id="MCQ6959160.1"/>
    </source>
</evidence>
<dbReference type="EMBL" id="JANHOH010000002">
    <property type="protein sequence ID" value="MCQ6959160.1"/>
    <property type="molecule type" value="Genomic_DNA"/>
</dbReference>
<feature type="transmembrane region" description="Helical" evidence="1">
    <location>
        <begin position="110"/>
        <end position="133"/>
    </location>
</feature>
<sequence>MNTQNTSLLLIFYGFSNIAGLLILWAAFRQPKLARLALVMMFGSAAWVNYSAAQENPEVYLNYSRYAITWYADFISGWFQAHITLMVSLIAVGQGMIALGMIYSGIWMKIACLGVIVFLIAIAPLGFGAAFPFSLTVAFAAWKIIHKDDGAPLWSRGAFFSD</sequence>
<feature type="transmembrane region" description="Helical" evidence="1">
    <location>
        <begin position="6"/>
        <end position="26"/>
    </location>
</feature>
<evidence type="ECO:0000256" key="1">
    <source>
        <dbReference type="SAM" id="Phobius"/>
    </source>
</evidence>
<comment type="caution">
    <text evidence="2">The sequence shown here is derived from an EMBL/GenBank/DDBJ whole genome shotgun (WGS) entry which is preliminary data.</text>
</comment>
<proteinExistence type="predicted"/>
<reference evidence="2 3" key="1">
    <citation type="submission" date="2022-07" db="EMBL/GenBank/DDBJ databases">
        <title>Mucilaginibacter sp. JC4.</title>
        <authorList>
            <person name="Le V."/>
            <person name="Ko S.-R."/>
            <person name="Ahn C.-Y."/>
            <person name="Oh H.-M."/>
        </authorList>
    </citation>
    <scope>NUCLEOTIDE SEQUENCE [LARGE SCALE GENOMIC DNA]</scope>
    <source>
        <strain evidence="2 3">JC4</strain>
    </source>
</reference>
<name>A0ABT1T3H5_9SPHI</name>
<evidence type="ECO:0000313" key="3">
    <source>
        <dbReference type="Proteomes" id="UP001204376"/>
    </source>
</evidence>
<dbReference type="Proteomes" id="UP001204376">
    <property type="component" value="Unassembled WGS sequence"/>
</dbReference>
<dbReference type="RefSeq" id="WP_256539348.1">
    <property type="nucleotide sequence ID" value="NZ_JANHOH010000002.1"/>
</dbReference>
<accession>A0ABT1T3H5</accession>
<keyword evidence="1" id="KW-0812">Transmembrane</keyword>
<keyword evidence="1" id="KW-1133">Transmembrane helix</keyword>
<keyword evidence="3" id="KW-1185">Reference proteome</keyword>
<protein>
    <submittedName>
        <fullName evidence="2">Uncharacterized protein</fullName>
    </submittedName>
</protein>
<gene>
    <name evidence="2" type="ORF">NPE20_14380</name>
</gene>
<organism evidence="2 3">
    <name type="scientific">Mucilaginibacter aquariorum</name>
    <dbReference type="NCBI Taxonomy" id="2967225"/>
    <lineage>
        <taxon>Bacteria</taxon>
        <taxon>Pseudomonadati</taxon>
        <taxon>Bacteroidota</taxon>
        <taxon>Sphingobacteriia</taxon>
        <taxon>Sphingobacteriales</taxon>
        <taxon>Sphingobacteriaceae</taxon>
        <taxon>Mucilaginibacter</taxon>
    </lineage>
</organism>